<organism evidence="7 8">
    <name type="scientific">Amphimedon queenslandica</name>
    <name type="common">Sponge</name>
    <dbReference type="NCBI Taxonomy" id="400682"/>
    <lineage>
        <taxon>Eukaryota</taxon>
        <taxon>Metazoa</taxon>
        <taxon>Porifera</taxon>
        <taxon>Demospongiae</taxon>
        <taxon>Heteroscleromorpha</taxon>
        <taxon>Haplosclerida</taxon>
        <taxon>Niphatidae</taxon>
        <taxon>Amphimedon</taxon>
    </lineage>
</organism>
<keyword evidence="4" id="KW-1133">Transmembrane helix</keyword>
<dbReference type="KEGG" id="aqu:109592089"/>
<name>A0AAN0K235_AMPQE</name>
<dbReference type="PANTHER" id="PTHR48041">
    <property type="entry name" value="ABC TRANSPORTER G FAMILY MEMBER 28"/>
    <property type="match status" value="1"/>
</dbReference>
<dbReference type="PANTHER" id="PTHR48041:SF116">
    <property type="entry name" value="PROTEIN BROWN"/>
    <property type="match status" value="1"/>
</dbReference>
<dbReference type="InterPro" id="IPR043926">
    <property type="entry name" value="ABCG_dom"/>
</dbReference>
<evidence type="ECO:0000256" key="4">
    <source>
        <dbReference type="ARBA" id="ARBA00022989"/>
    </source>
</evidence>
<reference evidence="8" key="1">
    <citation type="journal article" date="2010" name="Nature">
        <title>The Amphimedon queenslandica genome and the evolution of animal complexity.</title>
        <authorList>
            <person name="Srivastava M."/>
            <person name="Simakov O."/>
            <person name="Chapman J."/>
            <person name="Fahey B."/>
            <person name="Gauthier M.E."/>
            <person name="Mitros T."/>
            <person name="Richards G.S."/>
            <person name="Conaco C."/>
            <person name="Dacre M."/>
            <person name="Hellsten U."/>
            <person name="Larroux C."/>
            <person name="Putnam N.H."/>
            <person name="Stanke M."/>
            <person name="Adamska M."/>
            <person name="Darling A."/>
            <person name="Degnan S.M."/>
            <person name="Oakley T.H."/>
            <person name="Plachetzki D.C."/>
            <person name="Zhai Y."/>
            <person name="Adamski M."/>
            <person name="Calcino A."/>
            <person name="Cummins S.F."/>
            <person name="Goodstein D.M."/>
            <person name="Harris C."/>
            <person name="Jackson D.J."/>
            <person name="Leys S.P."/>
            <person name="Shu S."/>
            <person name="Woodcroft B.J."/>
            <person name="Vervoort M."/>
            <person name="Kosik K.S."/>
            <person name="Manning G."/>
            <person name="Degnan B.M."/>
            <person name="Rokhsar D.S."/>
        </authorList>
    </citation>
    <scope>NUCLEOTIDE SEQUENCE [LARGE SCALE GENOMIC DNA]</scope>
</reference>
<evidence type="ECO:0000256" key="2">
    <source>
        <dbReference type="ARBA" id="ARBA00022448"/>
    </source>
</evidence>
<keyword evidence="2" id="KW-0813">Transport</keyword>
<dbReference type="GeneID" id="109592089"/>
<feature type="domain" description="ABC transporter family G" evidence="6">
    <location>
        <begin position="47"/>
        <end position="114"/>
    </location>
</feature>
<evidence type="ECO:0000313" key="7">
    <source>
        <dbReference type="EnsemblMetazoa" id="XP_019863206.1"/>
    </source>
</evidence>
<protein>
    <recommendedName>
        <fullName evidence="6">ABC transporter family G domain-containing protein</fullName>
    </recommendedName>
</protein>
<dbReference type="Pfam" id="PF19055">
    <property type="entry name" value="ABC2_membrane_7"/>
    <property type="match status" value="1"/>
</dbReference>
<dbReference type="InterPro" id="IPR050352">
    <property type="entry name" value="ABCG_transporters"/>
</dbReference>
<reference evidence="7" key="2">
    <citation type="submission" date="2024-06" db="UniProtKB">
        <authorList>
            <consortium name="EnsemblMetazoa"/>
        </authorList>
    </citation>
    <scope>IDENTIFICATION</scope>
</reference>
<dbReference type="SUPFAM" id="SSF52540">
    <property type="entry name" value="P-loop containing nucleoside triphosphate hydrolases"/>
    <property type="match status" value="1"/>
</dbReference>
<evidence type="ECO:0000256" key="3">
    <source>
        <dbReference type="ARBA" id="ARBA00022692"/>
    </source>
</evidence>
<accession>A0AAN0K235</accession>
<keyword evidence="8" id="KW-1185">Reference proteome</keyword>
<keyword evidence="5" id="KW-0472">Membrane</keyword>
<evidence type="ECO:0000259" key="6">
    <source>
        <dbReference type="Pfam" id="PF19055"/>
    </source>
</evidence>
<dbReference type="Proteomes" id="UP000007879">
    <property type="component" value="Unassembled WGS sequence"/>
</dbReference>
<dbReference type="GO" id="GO:0005886">
    <property type="term" value="C:plasma membrane"/>
    <property type="evidence" value="ECO:0007669"/>
    <property type="project" value="TreeGrafter"/>
</dbReference>
<dbReference type="RefSeq" id="XP_019863206.1">
    <property type="nucleotide sequence ID" value="XM_020007647.1"/>
</dbReference>
<keyword evidence="3" id="KW-0812">Transmembrane</keyword>
<proteinExistence type="predicted"/>
<evidence type="ECO:0000256" key="5">
    <source>
        <dbReference type="ARBA" id="ARBA00023136"/>
    </source>
</evidence>
<dbReference type="GO" id="GO:0140359">
    <property type="term" value="F:ABC-type transporter activity"/>
    <property type="evidence" value="ECO:0007669"/>
    <property type="project" value="InterPro"/>
</dbReference>
<dbReference type="EnsemblMetazoa" id="XM_020007647.1">
    <property type="protein sequence ID" value="XP_019863206.1"/>
    <property type="gene ID" value="LOC109592089"/>
</dbReference>
<dbReference type="AlphaFoldDB" id="A0AAN0K235"/>
<comment type="subcellular location">
    <subcellularLocation>
        <location evidence="1">Membrane</location>
        <topology evidence="1">Multi-pass membrane protein</topology>
    </subcellularLocation>
</comment>
<evidence type="ECO:0000313" key="8">
    <source>
        <dbReference type="Proteomes" id="UP000007879"/>
    </source>
</evidence>
<dbReference type="Gene3D" id="3.40.50.300">
    <property type="entry name" value="P-loop containing nucleotide triphosphate hydrolases"/>
    <property type="match status" value="1"/>
</dbReference>
<sequence>MELIIEPQFLFLDEPTTGLDAYTAESVVQLLKHISSVNNRVVVLSIHQPRYSIYKQFDTLTLLSQGEMVYHGRRYEVLEHFNRLGYACEEHDNPADFLLDVINRCEREMKKQSNTKSKCYQNSIYSWYNIVSQN</sequence>
<evidence type="ECO:0000256" key="1">
    <source>
        <dbReference type="ARBA" id="ARBA00004141"/>
    </source>
</evidence>
<dbReference type="InterPro" id="IPR027417">
    <property type="entry name" value="P-loop_NTPase"/>
</dbReference>